<evidence type="ECO:0000259" key="2">
    <source>
        <dbReference type="Pfam" id="PF24839"/>
    </source>
</evidence>
<dbReference type="Pfam" id="PF26514">
    <property type="entry name" value="DUF8173"/>
    <property type="match status" value="1"/>
</dbReference>
<keyword evidence="5" id="KW-1185">Reference proteome</keyword>
<organism evidence="4 5">
    <name type="scientific">Halobiforma nitratireducens JCM 10879</name>
    <dbReference type="NCBI Taxonomy" id="1227454"/>
    <lineage>
        <taxon>Archaea</taxon>
        <taxon>Methanobacteriati</taxon>
        <taxon>Methanobacteriota</taxon>
        <taxon>Stenosarchaea group</taxon>
        <taxon>Halobacteria</taxon>
        <taxon>Halobacteriales</taxon>
        <taxon>Natrialbaceae</taxon>
        <taxon>Halobiforma</taxon>
    </lineage>
</organism>
<dbReference type="Proteomes" id="UP000011607">
    <property type="component" value="Unassembled WGS sequence"/>
</dbReference>
<gene>
    <name evidence="4" type="ORF">C446_05095</name>
</gene>
<name>M0MAL6_9EURY</name>
<dbReference type="RefSeq" id="WP_006671976.1">
    <property type="nucleotide sequence ID" value="NZ_AOMA01000063.1"/>
</dbReference>
<evidence type="ECO:0000313" key="4">
    <source>
        <dbReference type="EMBL" id="EMA41664.1"/>
    </source>
</evidence>
<evidence type="ECO:0000313" key="5">
    <source>
        <dbReference type="Proteomes" id="UP000011607"/>
    </source>
</evidence>
<feature type="domain" description="DUF8173" evidence="3">
    <location>
        <begin position="18"/>
        <end position="157"/>
    </location>
</feature>
<dbReference type="InterPro" id="IPR056135">
    <property type="entry name" value="DUF7718"/>
</dbReference>
<dbReference type="EMBL" id="AOMA01000063">
    <property type="protein sequence ID" value="EMA41664.1"/>
    <property type="molecule type" value="Genomic_DNA"/>
</dbReference>
<dbReference type="AlphaFoldDB" id="M0MAL6"/>
<feature type="transmembrane region" description="Helical" evidence="1">
    <location>
        <begin position="116"/>
        <end position="134"/>
    </location>
</feature>
<keyword evidence="1" id="KW-0472">Membrane</keyword>
<sequence>MVPILAGTGRGHVTEWLSPGAIESAVVTAIVVLVGGLILTAESERGRRVTDRVRYNLFETALYGVGITVTVVLVVLVLVLLRLGILALPLLIGYLVALVPATVVGYLVVGRLVSGNWLIVVAVGTVAAAIAATIPYLGIVVGFTATSIGLGSLVLEYVRTHDREFTSELVDPAAMKARIGVSSDEGAVTRFRISITYWTGTSHETVVRYVHDPTEDGADVTEDGLRMWVHGNAGSIDVETLTEPTTPHDALWQAFEHLETNLDELVREFEREHGIDGEDAEWDHEEPLEAAQLQAARETLREQREETDAYLSAVSDGLQAGWVLDVSR</sequence>
<keyword evidence="1" id="KW-1133">Transmembrane helix</keyword>
<feature type="domain" description="DUF7718" evidence="2">
    <location>
        <begin position="162"/>
        <end position="274"/>
    </location>
</feature>
<reference evidence="4 5" key="1">
    <citation type="journal article" date="2014" name="PLoS Genet.">
        <title>Phylogenetically driven sequencing of extremely halophilic archaea reveals strategies for static and dynamic osmo-response.</title>
        <authorList>
            <person name="Becker E.A."/>
            <person name="Seitzer P.M."/>
            <person name="Tritt A."/>
            <person name="Larsen D."/>
            <person name="Krusor M."/>
            <person name="Yao A.I."/>
            <person name="Wu D."/>
            <person name="Madern D."/>
            <person name="Eisen J.A."/>
            <person name="Darling A.E."/>
            <person name="Facciotti M.T."/>
        </authorList>
    </citation>
    <scope>NUCLEOTIDE SEQUENCE [LARGE SCALE GENOMIC DNA]</scope>
    <source>
        <strain evidence="4 5">JCM 10879</strain>
    </source>
</reference>
<keyword evidence="1" id="KW-0812">Transmembrane</keyword>
<feature type="transmembrane region" description="Helical" evidence="1">
    <location>
        <begin position="20"/>
        <end position="40"/>
    </location>
</feature>
<accession>M0MAL6</accession>
<feature type="transmembrane region" description="Helical" evidence="1">
    <location>
        <begin position="87"/>
        <end position="109"/>
    </location>
</feature>
<protein>
    <submittedName>
        <fullName evidence="4">Uncharacterized protein</fullName>
    </submittedName>
</protein>
<comment type="caution">
    <text evidence="4">The sequence shown here is derived from an EMBL/GenBank/DDBJ whole genome shotgun (WGS) entry which is preliminary data.</text>
</comment>
<evidence type="ECO:0000256" key="1">
    <source>
        <dbReference type="SAM" id="Phobius"/>
    </source>
</evidence>
<feature type="transmembrane region" description="Helical" evidence="1">
    <location>
        <begin position="61"/>
        <end position="81"/>
    </location>
</feature>
<evidence type="ECO:0000259" key="3">
    <source>
        <dbReference type="Pfam" id="PF26514"/>
    </source>
</evidence>
<proteinExistence type="predicted"/>
<dbReference type="Pfam" id="PF24839">
    <property type="entry name" value="DUF7718"/>
    <property type="match status" value="1"/>
</dbReference>
<dbReference type="InterPro" id="IPR058486">
    <property type="entry name" value="DUF8173"/>
</dbReference>
<dbReference type="eggNOG" id="arCOG07766">
    <property type="taxonomic scope" value="Archaea"/>
</dbReference>